<sequence>MSLRDKVVWMEFGMSCVPLTPLALYKRAVQRNDQLHTPGTHEPYGPQRVNGLEHPKRGPLVQESETYKARHLENNRGIKIIILNNVFSSKSYSKCSWNSTWDISLSISHVVINSCLQT</sequence>
<accession>A0A396HJX7</accession>
<organism evidence="3">
    <name type="scientific">Medicago truncatula</name>
    <name type="common">Barrel medic</name>
    <name type="synonym">Medicago tribuloides</name>
    <dbReference type="NCBI Taxonomy" id="3880"/>
    <lineage>
        <taxon>Eukaryota</taxon>
        <taxon>Viridiplantae</taxon>
        <taxon>Streptophyta</taxon>
        <taxon>Embryophyta</taxon>
        <taxon>Tracheophyta</taxon>
        <taxon>Spermatophyta</taxon>
        <taxon>Magnoliopsida</taxon>
        <taxon>eudicotyledons</taxon>
        <taxon>Gunneridae</taxon>
        <taxon>Pentapetalae</taxon>
        <taxon>rosids</taxon>
        <taxon>fabids</taxon>
        <taxon>Fabales</taxon>
        <taxon>Fabaceae</taxon>
        <taxon>Papilionoideae</taxon>
        <taxon>50 kb inversion clade</taxon>
        <taxon>NPAAA clade</taxon>
        <taxon>Hologalegina</taxon>
        <taxon>IRL clade</taxon>
        <taxon>Trifolieae</taxon>
        <taxon>Medicago</taxon>
    </lineage>
</organism>
<dbReference type="EMBL" id="PSQE01000006">
    <property type="protein sequence ID" value="RHN51217.1"/>
    <property type="molecule type" value="Genomic_DNA"/>
</dbReference>
<proteinExistence type="predicted"/>
<dbReference type="Gramene" id="rna35592">
    <property type="protein sequence ID" value="RHN51201.1"/>
    <property type="gene ID" value="gene35592"/>
</dbReference>
<dbReference type="AlphaFoldDB" id="A0A396HJX7"/>
<name>A0A396HJX7_MEDTR</name>
<evidence type="ECO:0000313" key="2">
    <source>
        <dbReference type="EMBL" id="RHN51201.1"/>
    </source>
</evidence>
<evidence type="ECO:0000313" key="3">
    <source>
        <dbReference type="EMBL" id="RHN51217.1"/>
    </source>
</evidence>
<dbReference type="EMBL" id="PSQE01000006">
    <property type="protein sequence ID" value="RHN51201.1"/>
    <property type="molecule type" value="Genomic_DNA"/>
</dbReference>
<reference evidence="3" key="1">
    <citation type="journal article" date="2018" name="Nat. Plants">
        <title>Whole-genome landscape of Medicago truncatula symbiotic genes.</title>
        <authorList>
            <person name="Pecrix Y."/>
            <person name="Gamas P."/>
            <person name="Carrere S."/>
        </authorList>
    </citation>
    <scope>NUCLEOTIDE SEQUENCE</scope>
    <source>
        <tissue evidence="3">Leaves</tissue>
    </source>
</reference>
<gene>
    <name evidence="2" type="ORF">MtrunA17_Chr6g0465831</name>
    <name evidence="3" type="ORF">MtrunA17_Chr6g0466041</name>
</gene>
<comment type="caution">
    <text evidence="3">The sequence shown here is derived from an EMBL/GenBank/DDBJ whole genome shotgun (WGS) entry which is preliminary data.</text>
</comment>
<feature type="region of interest" description="Disordered" evidence="1">
    <location>
        <begin position="35"/>
        <end position="54"/>
    </location>
</feature>
<evidence type="ECO:0000256" key="1">
    <source>
        <dbReference type="SAM" id="MobiDB-lite"/>
    </source>
</evidence>
<dbReference type="Proteomes" id="UP000265566">
    <property type="component" value="Chromosome 6"/>
</dbReference>
<protein>
    <submittedName>
        <fullName evidence="3">Uncharacterized protein</fullName>
    </submittedName>
</protein>
<dbReference type="Gramene" id="rna35613">
    <property type="protein sequence ID" value="RHN51217.1"/>
    <property type="gene ID" value="gene35613"/>
</dbReference>